<evidence type="ECO:0000313" key="2">
    <source>
        <dbReference type="EMBL" id="MBB5020571.1"/>
    </source>
</evidence>
<accession>A0A840MZK4</accession>
<dbReference type="EMBL" id="JACHHY010000046">
    <property type="protein sequence ID" value="MBB5020571.1"/>
    <property type="molecule type" value="Genomic_DNA"/>
</dbReference>
<proteinExistence type="predicted"/>
<organism evidence="2 3">
    <name type="scientific">Chitinivorax tropicus</name>
    <dbReference type="NCBI Taxonomy" id="714531"/>
    <lineage>
        <taxon>Bacteria</taxon>
        <taxon>Pseudomonadati</taxon>
        <taxon>Pseudomonadota</taxon>
        <taxon>Betaproteobacteria</taxon>
        <taxon>Chitinivorax</taxon>
    </lineage>
</organism>
<name>A0A840MZK4_9PROT</name>
<dbReference type="InterPro" id="IPR005624">
    <property type="entry name" value="PduO/GlcC-like"/>
</dbReference>
<dbReference type="PANTHER" id="PTHR34309:SF1">
    <property type="entry name" value="PROTEIN GLCG"/>
    <property type="match status" value="1"/>
</dbReference>
<dbReference type="AlphaFoldDB" id="A0A840MZK4"/>
<sequence>MQIRRMAVALPFLWMVSVPGLMAVAHAGGQPAQMTASLASDAALAAIEACSAKGMAVSAAVVDAQGQLHILHRGGSASLESLATSQKRAQAVSKHAQGQYGERAVGGALLRVDKTVVGAIGVGGATSAVHDEACAVVGANRALEKHVASQHSTRAVTFSYGLGDWLMGMKLFYRS</sequence>
<evidence type="ECO:0000313" key="3">
    <source>
        <dbReference type="Proteomes" id="UP000575898"/>
    </source>
</evidence>
<dbReference type="SUPFAM" id="SSF143744">
    <property type="entry name" value="GlcG-like"/>
    <property type="match status" value="1"/>
</dbReference>
<dbReference type="Gene3D" id="3.30.450.150">
    <property type="entry name" value="Haem-degrading domain"/>
    <property type="match status" value="2"/>
</dbReference>
<comment type="caution">
    <text evidence="2">The sequence shown here is derived from an EMBL/GenBank/DDBJ whole genome shotgun (WGS) entry which is preliminary data.</text>
</comment>
<reference evidence="2 3" key="1">
    <citation type="submission" date="2020-08" db="EMBL/GenBank/DDBJ databases">
        <title>Genomic Encyclopedia of Type Strains, Phase IV (KMG-IV): sequencing the most valuable type-strain genomes for metagenomic binning, comparative biology and taxonomic classification.</title>
        <authorList>
            <person name="Goeker M."/>
        </authorList>
    </citation>
    <scope>NUCLEOTIDE SEQUENCE [LARGE SCALE GENOMIC DNA]</scope>
    <source>
        <strain evidence="2 3">DSM 27165</strain>
    </source>
</reference>
<dbReference type="Proteomes" id="UP000575898">
    <property type="component" value="Unassembled WGS sequence"/>
</dbReference>
<dbReference type="InterPro" id="IPR052517">
    <property type="entry name" value="GlcG_carb_metab_protein"/>
</dbReference>
<dbReference type="Pfam" id="PF03928">
    <property type="entry name" value="HbpS-like"/>
    <property type="match status" value="1"/>
</dbReference>
<dbReference type="InterPro" id="IPR038084">
    <property type="entry name" value="PduO/GlcC-like_sf"/>
</dbReference>
<protein>
    <submittedName>
        <fullName evidence="2">Uncharacterized protein GlcG (DUF336 family)</fullName>
    </submittedName>
</protein>
<keyword evidence="3" id="KW-1185">Reference proteome</keyword>
<feature type="signal peptide" evidence="1">
    <location>
        <begin position="1"/>
        <end position="23"/>
    </location>
</feature>
<dbReference type="RefSeq" id="WP_184041948.1">
    <property type="nucleotide sequence ID" value="NZ_JACHHY010000046.1"/>
</dbReference>
<feature type="chain" id="PRO_5032495515" evidence="1">
    <location>
        <begin position="24"/>
        <end position="175"/>
    </location>
</feature>
<gene>
    <name evidence="2" type="ORF">HNQ59_003892</name>
</gene>
<keyword evidence="1" id="KW-0732">Signal</keyword>
<dbReference type="PANTHER" id="PTHR34309">
    <property type="entry name" value="SLR1406 PROTEIN"/>
    <property type="match status" value="1"/>
</dbReference>
<evidence type="ECO:0000256" key="1">
    <source>
        <dbReference type="SAM" id="SignalP"/>
    </source>
</evidence>